<dbReference type="PANTHER" id="PTHR47074:SF61">
    <property type="entry name" value="RNASE H TYPE-1 DOMAIN-CONTAINING PROTEIN"/>
    <property type="match status" value="1"/>
</dbReference>
<dbReference type="InterPro" id="IPR026960">
    <property type="entry name" value="RVT-Znf"/>
</dbReference>
<dbReference type="Proteomes" id="UP000593573">
    <property type="component" value="Unassembled WGS sequence"/>
</dbReference>
<reference evidence="3 4" key="1">
    <citation type="journal article" date="2019" name="Genome Biol. Evol.">
        <title>Insights into the evolution of the New World diploid cottons (Gossypium, subgenus Houzingenia) based on genome sequencing.</title>
        <authorList>
            <person name="Grover C.E."/>
            <person name="Arick M.A. 2nd"/>
            <person name="Thrash A."/>
            <person name="Conover J.L."/>
            <person name="Sanders W.S."/>
            <person name="Peterson D.G."/>
            <person name="Frelichowski J.E."/>
            <person name="Scheffler J.A."/>
            <person name="Scheffler B.E."/>
            <person name="Wendel J.F."/>
        </authorList>
    </citation>
    <scope>NUCLEOTIDE SEQUENCE [LARGE SCALE GENOMIC DNA]</scope>
    <source>
        <strain evidence="3">57</strain>
        <tissue evidence="3">Leaf</tissue>
    </source>
</reference>
<proteinExistence type="predicted"/>
<dbReference type="PANTHER" id="PTHR47074">
    <property type="entry name" value="BNAC02G40300D PROTEIN"/>
    <property type="match status" value="1"/>
</dbReference>
<evidence type="ECO:0000313" key="3">
    <source>
        <dbReference type="EMBL" id="MBA0662377.1"/>
    </source>
</evidence>
<protein>
    <recommendedName>
        <fullName evidence="5">RNase H type-1 domain-containing protein</fullName>
    </recommendedName>
</protein>
<dbReference type="InterPro" id="IPR036397">
    <property type="entry name" value="RNaseH_sf"/>
</dbReference>
<dbReference type="InterPro" id="IPR012337">
    <property type="entry name" value="RNaseH-like_sf"/>
</dbReference>
<accession>A0A7J8VHT9</accession>
<name>A0A7J8VHT9_9ROSI</name>
<sequence length="320" mass="36488">QFPLSKSTHEDIQVWSGEATGDFSVRSAYKLLQKSTIDPNVYLQTNTKNFYRKLWNLHMPSKIKITVWKIAWNYIPTFSNLKLRRVMTENRCRRCGQGEEDSTHVFQMCPIGVLLRALVKLSYEGKSSTSWEISKQIKSYILELEGIKDKALNSETNVRPRQRLQKANPAIFFDAAFDSQKCRSASGLVVKNEEGRIVAAKSILHDNVASPFAAEAYAGYQATRLGIQMGYHILDIIGDSKTVITKCKNTNRDKSEIGAIISDIQSLKDYFQEVRFQFIPRVENTEAHRLAKETLKKEEEQYLEGGTLSLPRGESEPNRL</sequence>
<dbReference type="Pfam" id="PF13456">
    <property type="entry name" value="RVT_3"/>
    <property type="match status" value="1"/>
</dbReference>
<gene>
    <name evidence="3" type="ORF">Goklo_006510</name>
</gene>
<evidence type="ECO:0000259" key="2">
    <source>
        <dbReference type="Pfam" id="PF13966"/>
    </source>
</evidence>
<dbReference type="InterPro" id="IPR002156">
    <property type="entry name" value="RNaseH_domain"/>
</dbReference>
<evidence type="ECO:0008006" key="5">
    <source>
        <dbReference type="Google" id="ProtNLM"/>
    </source>
</evidence>
<feature type="non-terminal residue" evidence="3">
    <location>
        <position position="320"/>
    </location>
</feature>
<comment type="caution">
    <text evidence="3">The sequence shown here is derived from an EMBL/GenBank/DDBJ whole genome shotgun (WGS) entry which is preliminary data.</text>
</comment>
<dbReference type="Gene3D" id="3.30.420.10">
    <property type="entry name" value="Ribonuclease H-like superfamily/Ribonuclease H"/>
    <property type="match status" value="1"/>
</dbReference>
<feature type="domain" description="Reverse transcriptase zinc-binding" evidence="2">
    <location>
        <begin position="23"/>
        <end position="111"/>
    </location>
</feature>
<dbReference type="GO" id="GO:0003676">
    <property type="term" value="F:nucleic acid binding"/>
    <property type="evidence" value="ECO:0007669"/>
    <property type="project" value="InterPro"/>
</dbReference>
<dbReference type="Pfam" id="PF13966">
    <property type="entry name" value="zf-RVT"/>
    <property type="match status" value="1"/>
</dbReference>
<dbReference type="InterPro" id="IPR044730">
    <property type="entry name" value="RNase_H-like_dom_plant"/>
</dbReference>
<feature type="domain" description="RNase H type-1" evidence="1">
    <location>
        <begin position="173"/>
        <end position="293"/>
    </location>
</feature>
<evidence type="ECO:0000259" key="1">
    <source>
        <dbReference type="Pfam" id="PF13456"/>
    </source>
</evidence>
<evidence type="ECO:0000313" key="4">
    <source>
        <dbReference type="Proteomes" id="UP000593573"/>
    </source>
</evidence>
<feature type="non-terminal residue" evidence="3">
    <location>
        <position position="1"/>
    </location>
</feature>
<dbReference type="InterPro" id="IPR052929">
    <property type="entry name" value="RNase_H-like_EbsB-rel"/>
</dbReference>
<organism evidence="3 4">
    <name type="scientific">Gossypium klotzschianum</name>
    <dbReference type="NCBI Taxonomy" id="34286"/>
    <lineage>
        <taxon>Eukaryota</taxon>
        <taxon>Viridiplantae</taxon>
        <taxon>Streptophyta</taxon>
        <taxon>Embryophyta</taxon>
        <taxon>Tracheophyta</taxon>
        <taxon>Spermatophyta</taxon>
        <taxon>Magnoliopsida</taxon>
        <taxon>eudicotyledons</taxon>
        <taxon>Gunneridae</taxon>
        <taxon>Pentapetalae</taxon>
        <taxon>rosids</taxon>
        <taxon>malvids</taxon>
        <taxon>Malvales</taxon>
        <taxon>Malvaceae</taxon>
        <taxon>Malvoideae</taxon>
        <taxon>Gossypium</taxon>
    </lineage>
</organism>
<dbReference type="GO" id="GO:0004523">
    <property type="term" value="F:RNA-DNA hybrid ribonuclease activity"/>
    <property type="evidence" value="ECO:0007669"/>
    <property type="project" value="InterPro"/>
</dbReference>
<keyword evidence="4" id="KW-1185">Reference proteome</keyword>
<dbReference type="OrthoDB" id="999899at2759"/>
<dbReference type="EMBL" id="JABFAB010000010">
    <property type="protein sequence ID" value="MBA0662377.1"/>
    <property type="molecule type" value="Genomic_DNA"/>
</dbReference>
<dbReference type="AlphaFoldDB" id="A0A7J8VHT9"/>
<dbReference type="SUPFAM" id="SSF53098">
    <property type="entry name" value="Ribonuclease H-like"/>
    <property type="match status" value="1"/>
</dbReference>
<dbReference type="CDD" id="cd06222">
    <property type="entry name" value="RNase_H_like"/>
    <property type="match status" value="1"/>
</dbReference>